<accession>A0A9D9GSI8</accession>
<organism evidence="2 3">
    <name type="scientific">Candidatus Avisuccinivibrio stercorigallinarum</name>
    <dbReference type="NCBI Taxonomy" id="2840704"/>
    <lineage>
        <taxon>Bacteria</taxon>
        <taxon>Pseudomonadati</taxon>
        <taxon>Pseudomonadota</taxon>
        <taxon>Gammaproteobacteria</taxon>
        <taxon>Aeromonadales</taxon>
        <taxon>Succinivibrionaceae</taxon>
        <taxon>Succinivibrionaceae incertae sedis</taxon>
        <taxon>Candidatus Avisuccinivibrio</taxon>
    </lineage>
</organism>
<dbReference type="Gene3D" id="1.10.530.10">
    <property type="match status" value="1"/>
</dbReference>
<dbReference type="PROSITE" id="PS51257">
    <property type="entry name" value="PROKAR_LIPOPROTEIN"/>
    <property type="match status" value="1"/>
</dbReference>
<dbReference type="AlphaFoldDB" id="A0A9D9GSI8"/>
<dbReference type="Proteomes" id="UP000823631">
    <property type="component" value="Unassembled WGS sequence"/>
</dbReference>
<name>A0A9D9GSI8_9GAMM</name>
<dbReference type="InterPro" id="IPR023346">
    <property type="entry name" value="Lysozyme-like_dom_sf"/>
</dbReference>
<reference evidence="2" key="2">
    <citation type="journal article" date="2021" name="PeerJ">
        <title>Extensive microbial diversity within the chicken gut microbiome revealed by metagenomics and culture.</title>
        <authorList>
            <person name="Gilroy R."/>
            <person name="Ravi A."/>
            <person name="Getino M."/>
            <person name="Pursley I."/>
            <person name="Horton D.L."/>
            <person name="Alikhan N.F."/>
            <person name="Baker D."/>
            <person name="Gharbi K."/>
            <person name="Hall N."/>
            <person name="Watson M."/>
            <person name="Adriaenssens E.M."/>
            <person name="Foster-Nyarko E."/>
            <person name="Jarju S."/>
            <person name="Secka A."/>
            <person name="Antonio M."/>
            <person name="Oren A."/>
            <person name="Chaudhuri R.R."/>
            <person name="La Ragione R."/>
            <person name="Hildebrand F."/>
            <person name="Pallen M.J."/>
        </authorList>
    </citation>
    <scope>NUCLEOTIDE SEQUENCE</scope>
    <source>
        <strain evidence="2">17213</strain>
    </source>
</reference>
<dbReference type="CDD" id="cd00442">
    <property type="entry name" value="Lyz-like"/>
    <property type="match status" value="1"/>
</dbReference>
<sequence length="195" mass="22264">MQKIFTQLSSALLAAVLISGCSTTPPENPQNLCSIFQEKDSWYAAAHEVHNKYGIPINVAMAIMFQESGFVEDAKPPMRWWLGVIPYGRGSSAYGYAQAQDEVWEQYVDEAGSMFSDRGDFDDALDFIGWYMVKTREINGIAYSDAYNQYLNYHEGWGGFAKKTYENKDWLINLARQVQARAESYRAQLLKCELY</sequence>
<reference evidence="2" key="1">
    <citation type="submission" date="2020-10" db="EMBL/GenBank/DDBJ databases">
        <authorList>
            <person name="Gilroy R."/>
        </authorList>
    </citation>
    <scope>NUCLEOTIDE SEQUENCE</scope>
    <source>
        <strain evidence="2">17213</strain>
    </source>
</reference>
<evidence type="ECO:0000313" key="2">
    <source>
        <dbReference type="EMBL" id="MBO8415493.1"/>
    </source>
</evidence>
<comment type="caution">
    <text evidence="2">The sequence shown here is derived from an EMBL/GenBank/DDBJ whole genome shotgun (WGS) entry which is preliminary data.</text>
</comment>
<dbReference type="EMBL" id="JADINH010000081">
    <property type="protein sequence ID" value="MBO8415493.1"/>
    <property type="molecule type" value="Genomic_DNA"/>
</dbReference>
<evidence type="ECO:0000259" key="1">
    <source>
        <dbReference type="Pfam" id="PF19489"/>
    </source>
</evidence>
<feature type="domain" description="Transglycosylase SLT" evidence="1">
    <location>
        <begin position="11"/>
        <end position="192"/>
    </location>
</feature>
<dbReference type="Pfam" id="PF19489">
    <property type="entry name" value="SLT_4"/>
    <property type="match status" value="1"/>
</dbReference>
<proteinExistence type="predicted"/>
<dbReference type="SUPFAM" id="SSF53955">
    <property type="entry name" value="Lysozyme-like"/>
    <property type="match status" value="1"/>
</dbReference>
<gene>
    <name evidence="2" type="ORF">IAB19_03815</name>
</gene>
<evidence type="ECO:0000313" key="3">
    <source>
        <dbReference type="Proteomes" id="UP000823631"/>
    </source>
</evidence>
<protein>
    <recommendedName>
        <fullName evidence="1">Transglycosylase SLT domain-containing protein</fullName>
    </recommendedName>
</protein>
<dbReference type="InterPro" id="IPR045795">
    <property type="entry name" value="SLT_4"/>
</dbReference>